<name>A0A0V0J5L6_SCHSO</name>
<dbReference type="PANTHER" id="PTHR15276:SF0">
    <property type="entry name" value="COILED-COIL DOMAIN-CONTAINING PROTEIN 6"/>
    <property type="match status" value="1"/>
</dbReference>
<proteinExistence type="predicted"/>
<feature type="region of interest" description="Disordered" evidence="1">
    <location>
        <begin position="524"/>
        <end position="630"/>
    </location>
</feature>
<protein>
    <recommendedName>
        <fullName evidence="3">Coiled-coil domain-containing protein 6</fullName>
    </recommendedName>
</protein>
<feature type="compositionally biased region" description="Polar residues" evidence="1">
    <location>
        <begin position="428"/>
        <end position="447"/>
    </location>
</feature>
<evidence type="ECO:0000313" key="2">
    <source>
        <dbReference type="EMBL" id="JAP60362.1"/>
    </source>
</evidence>
<feature type="region of interest" description="Disordered" evidence="1">
    <location>
        <begin position="139"/>
        <end position="165"/>
    </location>
</feature>
<accession>A0A0V0J5L6</accession>
<feature type="compositionally biased region" description="Polar residues" evidence="1">
    <location>
        <begin position="202"/>
        <end position="212"/>
    </location>
</feature>
<dbReference type="AlphaFoldDB" id="A0A0V0J5L6"/>
<feature type="compositionally biased region" description="Polar residues" evidence="1">
    <location>
        <begin position="532"/>
        <end position="541"/>
    </location>
</feature>
<evidence type="ECO:0000256" key="1">
    <source>
        <dbReference type="SAM" id="MobiDB-lite"/>
    </source>
</evidence>
<dbReference type="InterPro" id="IPR019152">
    <property type="entry name" value="DUF2046"/>
</dbReference>
<reference evidence="2" key="1">
    <citation type="submission" date="2016-01" db="EMBL/GenBank/DDBJ databases">
        <title>Reference transcriptome for the parasite Schistocephalus solidus: insights into the molecular evolution of parasitism.</title>
        <authorList>
            <person name="Hebert F.O."/>
            <person name="Grambauer S."/>
            <person name="Barber I."/>
            <person name="Landry C.R."/>
            <person name="Aubin-Horth N."/>
        </authorList>
    </citation>
    <scope>NUCLEOTIDE SEQUENCE</scope>
</reference>
<organism evidence="2">
    <name type="scientific">Schistocephalus solidus</name>
    <name type="common">Tapeworm</name>
    <dbReference type="NCBI Taxonomy" id="70667"/>
    <lineage>
        <taxon>Eukaryota</taxon>
        <taxon>Metazoa</taxon>
        <taxon>Spiralia</taxon>
        <taxon>Lophotrochozoa</taxon>
        <taxon>Platyhelminthes</taxon>
        <taxon>Cestoda</taxon>
        <taxon>Eucestoda</taxon>
        <taxon>Diphyllobothriidea</taxon>
        <taxon>Diphyllobothriidae</taxon>
        <taxon>Schistocephalus</taxon>
    </lineage>
</organism>
<feature type="compositionally biased region" description="Low complexity" evidence="1">
    <location>
        <begin position="148"/>
        <end position="158"/>
    </location>
</feature>
<evidence type="ECO:0008006" key="3">
    <source>
        <dbReference type="Google" id="ProtNLM"/>
    </source>
</evidence>
<feature type="region of interest" description="Disordered" evidence="1">
    <location>
        <begin position="408"/>
        <end position="447"/>
    </location>
</feature>
<feature type="compositionally biased region" description="Basic and acidic residues" evidence="1">
    <location>
        <begin position="583"/>
        <end position="596"/>
    </location>
</feature>
<gene>
    <name evidence="2" type="ORF">TR118973</name>
</gene>
<dbReference type="PANTHER" id="PTHR15276">
    <property type="entry name" value="H4 D10S170 PROTEIN-RELATED"/>
    <property type="match status" value="1"/>
</dbReference>
<dbReference type="EMBL" id="GEEE01002863">
    <property type="protein sequence ID" value="JAP60362.1"/>
    <property type="molecule type" value="Transcribed_RNA"/>
</dbReference>
<feature type="compositionally biased region" description="Low complexity" evidence="1">
    <location>
        <begin position="260"/>
        <end position="273"/>
    </location>
</feature>
<dbReference type="Pfam" id="PF09755">
    <property type="entry name" value="DUF2046"/>
    <property type="match status" value="2"/>
</dbReference>
<feature type="compositionally biased region" description="Polar residues" evidence="1">
    <location>
        <begin position="220"/>
        <end position="229"/>
    </location>
</feature>
<feature type="compositionally biased region" description="Acidic residues" evidence="1">
    <location>
        <begin position="603"/>
        <end position="615"/>
    </location>
</feature>
<sequence length="630" mass="66777">MADSASEVDLESDASSVDGLSARDQQLKCDQLQRRVDLLQHENRVLKTEVETLKLKVRSLTEVNQQLRRNSVSIQAKAEQEEEYISNMLQRRISELKKEKEALALNYEQEEECLTNELNRKLVQLQREKELLERTLAQEQETQEKLESASAPLSGSSSIQNLASGGGVGGTSGGVGSGASHSASICLSNVCLGTSSFPSMGPRSANSCTGSLRGSLRIHPSSTFQSDPSPTAADGGPSVVEPGGQMNNISPCSFPAGGDATTAAAARQTSSQRPKPPQSPMDFESSGAASSMNLGLVVSMSKSEYSLPTPSTRAHRGSHSNSFSAAPGVGTFQPSYVPPPPPLDTQSGALYVARLREEVTRLRALVAANQSDQLARAGTYEREERLAAEENLRLRRLLQAEMDRKEALSRQLSGSESSLEMEDERQFNEASRTCQQRGRFRTTSDSLPSPYHPAALFGPGGSLYGPGHAFASAVAAANCGSHSGSPRYCRECNQPIPSLSVNAAAGGVTQQPSRTTVAGNVQQLSRPAGTPSAPQVSNSLSIGGGGSERFAKPVSRPAHSHSTSSCCTTPPGAPMVVRSPYRCGDKGPPRTFDPSKETPPGGAEEDDDFGDDEDDRCPTPPGSSSVSALK</sequence>
<feature type="compositionally biased region" description="Low complexity" evidence="1">
    <location>
        <begin position="560"/>
        <end position="569"/>
    </location>
</feature>
<feature type="region of interest" description="Disordered" evidence="1">
    <location>
        <begin position="202"/>
        <end position="288"/>
    </location>
</feature>